<evidence type="ECO:0000313" key="7">
    <source>
        <dbReference type="Proteomes" id="UP000346198"/>
    </source>
</evidence>
<evidence type="ECO:0000256" key="3">
    <source>
        <dbReference type="ARBA" id="ARBA00022840"/>
    </source>
</evidence>
<gene>
    <name evidence="6" type="primary">lolD_1</name>
    <name evidence="6" type="ORF">SCARR_00511</name>
</gene>
<accession>A0A6C2UEB3</accession>
<dbReference type="GO" id="GO:0022857">
    <property type="term" value="F:transmembrane transporter activity"/>
    <property type="evidence" value="ECO:0007669"/>
    <property type="project" value="TreeGrafter"/>
</dbReference>
<evidence type="ECO:0000256" key="4">
    <source>
        <dbReference type="ARBA" id="ARBA00038388"/>
    </source>
</evidence>
<protein>
    <submittedName>
        <fullName evidence="6">Lipoprotein-releasing system ATP-binding protein LolD</fullName>
    </submittedName>
</protein>
<keyword evidence="7" id="KW-1185">Reference proteome</keyword>
<reference evidence="6 7" key="1">
    <citation type="submission" date="2019-04" db="EMBL/GenBank/DDBJ databases">
        <authorList>
            <person name="Van Vliet M D."/>
        </authorList>
    </citation>
    <scope>NUCLEOTIDE SEQUENCE [LARGE SCALE GENOMIC DNA]</scope>
    <source>
        <strain evidence="6 7">F21</strain>
    </source>
</reference>
<sequence length="222" mass="24414">METILTSENLKRSYTIGKTTLDVLKGVSLEVNSGETLSIMGESGSGKSTLLHVLGGLDNPKEGEVHFKNESVYGMSTARRARFRAQNVGYVFQAFHLLPELDIVENVALPAMAMRSKGGAKARAEELLTEVGLGDRIGHRPQELSGGERQRVAIARALMNDPDIIFCDEPTGNLDSKTGEKVLNYLFQLIEARRHTLVLVTHSQDVASRCSRELFLKDGFLI</sequence>
<dbReference type="InterPro" id="IPR017871">
    <property type="entry name" value="ABC_transporter-like_CS"/>
</dbReference>
<dbReference type="AlphaFoldDB" id="A0A6C2UEB3"/>
<dbReference type="GO" id="GO:0016887">
    <property type="term" value="F:ATP hydrolysis activity"/>
    <property type="evidence" value="ECO:0007669"/>
    <property type="project" value="InterPro"/>
</dbReference>
<dbReference type="SMART" id="SM00382">
    <property type="entry name" value="AAA"/>
    <property type="match status" value="1"/>
</dbReference>
<evidence type="ECO:0000259" key="5">
    <source>
        <dbReference type="PROSITE" id="PS50893"/>
    </source>
</evidence>
<dbReference type="Gene3D" id="3.40.50.300">
    <property type="entry name" value="P-loop containing nucleotide triphosphate hydrolases"/>
    <property type="match status" value="1"/>
</dbReference>
<comment type="similarity">
    <text evidence="4">Belongs to the ABC transporter superfamily. Macrolide exporter (TC 3.A.1.122) family.</text>
</comment>
<dbReference type="GO" id="GO:0098796">
    <property type="term" value="C:membrane protein complex"/>
    <property type="evidence" value="ECO:0007669"/>
    <property type="project" value="UniProtKB-ARBA"/>
</dbReference>
<dbReference type="PROSITE" id="PS00211">
    <property type="entry name" value="ABC_TRANSPORTER_1"/>
    <property type="match status" value="1"/>
</dbReference>
<dbReference type="InterPro" id="IPR027417">
    <property type="entry name" value="P-loop_NTPase"/>
</dbReference>
<dbReference type="Proteomes" id="UP000346198">
    <property type="component" value="Unassembled WGS sequence"/>
</dbReference>
<dbReference type="PANTHER" id="PTHR24220">
    <property type="entry name" value="IMPORT ATP-BINDING PROTEIN"/>
    <property type="match status" value="1"/>
</dbReference>
<dbReference type="EMBL" id="CAAHFH010000001">
    <property type="protein sequence ID" value="VGO18458.1"/>
    <property type="molecule type" value="Genomic_DNA"/>
</dbReference>
<dbReference type="Pfam" id="PF00005">
    <property type="entry name" value="ABC_tran"/>
    <property type="match status" value="1"/>
</dbReference>
<dbReference type="PANTHER" id="PTHR24220:SF689">
    <property type="entry name" value="LIPOPROTEIN-RELEASING SYSTEM ATP-BINDING PROTEIN LOLD"/>
    <property type="match status" value="1"/>
</dbReference>
<dbReference type="InterPro" id="IPR003439">
    <property type="entry name" value="ABC_transporter-like_ATP-bd"/>
</dbReference>
<feature type="domain" description="ABC transporter" evidence="5">
    <location>
        <begin position="5"/>
        <end position="222"/>
    </location>
</feature>
<dbReference type="InterPro" id="IPR017911">
    <property type="entry name" value="MacB-like_ATP-bd"/>
</dbReference>
<dbReference type="SUPFAM" id="SSF52540">
    <property type="entry name" value="P-loop containing nucleoside triphosphate hydrolases"/>
    <property type="match status" value="1"/>
</dbReference>
<keyword evidence="2" id="KW-0547">Nucleotide-binding</keyword>
<proteinExistence type="inferred from homology"/>
<keyword evidence="1" id="KW-0813">Transport</keyword>
<dbReference type="FunFam" id="3.40.50.300:FF:000032">
    <property type="entry name" value="Export ABC transporter ATP-binding protein"/>
    <property type="match status" value="1"/>
</dbReference>
<keyword evidence="6" id="KW-0449">Lipoprotein</keyword>
<dbReference type="InterPro" id="IPR015854">
    <property type="entry name" value="ABC_transpr_LolD-like"/>
</dbReference>
<dbReference type="RefSeq" id="WP_136059936.1">
    <property type="nucleotide sequence ID" value="NZ_CAAHFH010000001.1"/>
</dbReference>
<evidence type="ECO:0000256" key="1">
    <source>
        <dbReference type="ARBA" id="ARBA00022448"/>
    </source>
</evidence>
<name>A0A6C2UEB3_9BACT</name>
<evidence type="ECO:0000313" key="6">
    <source>
        <dbReference type="EMBL" id="VGO18458.1"/>
    </source>
</evidence>
<organism evidence="6 7">
    <name type="scientific">Pontiella sulfatireligans</name>
    <dbReference type="NCBI Taxonomy" id="2750658"/>
    <lineage>
        <taxon>Bacteria</taxon>
        <taxon>Pseudomonadati</taxon>
        <taxon>Kiritimatiellota</taxon>
        <taxon>Kiritimatiellia</taxon>
        <taxon>Kiritimatiellales</taxon>
        <taxon>Pontiellaceae</taxon>
        <taxon>Pontiella</taxon>
    </lineage>
</organism>
<dbReference type="PROSITE" id="PS50893">
    <property type="entry name" value="ABC_TRANSPORTER_2"/>
    <property type="match status" value="1"/>
</dbReference>
<dbReference type="GO" id="GO:0005524">
    <property type="term" value="F:ATP binding"/>
    <property type="evidence" value="ECO:0007669"/>
    <property type="project" value="UniProtKB-KW"/>
</dbReference>
<dbReference type="GO" id="GO:0005886">
    <property type="term" value="C:plasma membrane"/>
    <property type="evidence" value="ECO:0007669"/>
    <property type="project" value="TreeGrafter"/>
</dbReference>
<dbReference type="CDD" id="cd03255">
    <property type="entry name" value="ABC_MJ0796_LolCDE_FtsE"/>
    <property type="match status" value="1"/>
</dbReference>
<keyword evidence="3 6" id="KW-0067">ATP-binding</keyword>
<dbReference type="InterPro" id="IPR003593">
    <property type="entry name" value="AAA+_ATPase"/>
</dbReference>
<evidence type="ECO:0000256" key="2">
    <source>
        <dbReference type="ARBA" id="ARBA00022741"/>
    </source>
</evidence>